<feature type="transmembrane region" description="Helical" evidence="6">
    <location>
        <begin position="231"/>
        <end position="256"/>
    </location>
</feature>
<dbReference type="Gene3D" id="1.20.1250.20">
    <property type="entry name" value="MFS general substrate transporter like domains"/>
    <property type="match status" value="2"/>
</dbReference>
<dbReference type="Pfam" id="PF07690">
    <property type="entry name" value="MFS_1"/>
    <property type="match status" value="1"/>
</dbReference>
<feature type="transmembrane region" description="Helical" evidence="6">
    <location>
        <begin position="77"/>
        <end position="104"/>
    </location>
</feature>
<dbReference type="InterPro" id="IPR036259">
    <property type="entry name" value="MFS_trans_sf"/>
</dbReference>
<evidence type="ECO:0000256" key="2">
    <source>
        <dbReference type="ARBA" id="ARBA00022692"/>
    </source>
</evidence>
<evidence type="ECO:0000259" key="7">
    <source>
        <dbReference type="PROSITE" id="PS50850"/>
    </source>
</evidence>
<feature type="transmembrane region" description="Helical" evidence="6">
    <location>
        <begin position="47"/>
        <end position="71"/>
    </location>
</feature>
<dbReference type="EMBL" id="JBHSXS010000006">
    <property type="protein sequence ID" value="MFC6880811.1"/>
    <property type="molecule type" value="Genomic_DNA"/>
</dbReference>
<gene>
    <name evidence="8" type="ORF">ACFQKB_13675</name>
</gene>
<dbReference type="RefSeq" id="WP_160826300.1">
    <property type="nucleotide sequence ID" value="NZ_JBHSXS010000006.1"/>
</dbReference>
<keyword evidence="9" id="KW-1185">Reference proteome</keyword>
<keyword evidence="4 6" id="KW-0472">Membrane</keyword>
<feature type="domain" description="Major facilitator superfamily (MFS) profile" evidence="7">
    <location>
        <begin position="13"/>
        <end position="423"/>
    </location>
</feature>
<feature type="transmembrane region" description="Helical" evidence="6">
    <location>
        <begin position="399"/>
        <end position="419"/>
    </location>
</feature>
<comment type="caution">
    <text evidence="8">The sequence shown here is derived from an EMBL/GenBank/DDBJ whole genome shotgun (WGS) entry which is preliminary data.</text>
</comment>
<evidence type="ECO:0000256" key="6">
    <source>
        <dbReference type="SAM" id="Phobius"/>
    </source>
</evidence>
<accession>A0ABW2CIS7</accession>
<comment type="subcellular location">
    <subcellularLocation>
        <location evidence="1">Cell membrane</location>
        <topology evidence="1">Multi-pass membrane protein</topology>
    </subcellularLocation>
</comment>
<feature type="transmembrane region" description="Helical" evidence="6">
    <location>
        <begin position="276"/>
        <end position="294"/>
    </location>
</feature>
<evidence type="ECO:0000313" key="8">
    <source>
        <dbReference type="EMBL" id="MFC6880811.1"/>
    </source>
</evidence>
<name>A0ABW2CIS7_9ACTN</name>
<dbReference type="PANTHER" id="PTHR11662">
    <property type="entry name" value="SOLUTE CARRIER FAMILY 17"/>
    <property type="match status" value="1"/>
</dbReference>
<dbReference type="Proteomes" id="UP001596380">
    <property type="component" value="Unassembled WGS sequence"/>
</dbReference>
<proteinExistence type="predicted"/>
<organism evidence="8 9">
    <name type="scientific">Actinomadura yumaensis</name>
    <dbReference type="NCBI Taxonomy" id="111807"/>
    <lineage>
        <taxon>Bacteria</taxon>
        <taxon>Bacillati</taxon>
        <taxon>Actinomycetota</taxon>
        <taxon>Actinomycetes</taxon>
        <taxon>Streptosporangiales</taxon>
        <taxon>Thermomonosporaceae</taxon>
        <taxon>Actinomadura</taxon>
    </lineage>
</organism>
<dbReference type="InterPro" id="IPR050382">
    <property type="entry name" value="MFS_Na/Anion_cotransporter"/>
</dbReference>
<evidence type="ECO:0000256" key="5">
    <source>
        <dbReference type="SAM" id="MobiDB-lite"/>
    </source>
</evidence>
<dbReference type="InterPro" id="IPR011701">
    <property type="entry name" value="MFS"/>
</dbReference>
<keyword evidence="3 6" id="KW-1133">Transmembrane helix</keyword>
<reference evidence="9" key="1">
    <citation type="journal article" date="2019" name="Int. J. Syst. Evol. Microbiol.">
        <title>The Global Catalogue of Microorganisms (GCM) 10K type strain sequencing project: providing services to taxonomists for standard genome sequencing and annotation.</title>
        <authorList>
            <consortium name="The Broad Institute Genomics Platform"/>
            <consortium name="The Broad Institute Genome Sequencing Center for Infectious Disease"/>
            <person name="Wu L."/>
            <person name="Ma J."/>
        </authorList>
    </citation>
    <scope>NUCLEOTIDE SEQUENCE [LARGE SCALE GENOMIC DNA]</scope>
    <source>
        <strain evidence="9">JCM 3369</strain>
    </source>
</reference>
<feature type="transmembrane region" description="Helical" evidence="6">
    <location>
        <begin position="364"/>
        <end position="387"/>
    </location>
</feature>
<evidence type="ECO:0000313" key="9">
    <source>
        <dbReference type="Proteomes" id="UP001596380"/>
    </source>
</evidence>
<dbReference type="PANTHER" id="PTHR11662:SF450">
    <property type="entry name" value="BLR1003 PROTEIN"/>
    <property type="match status" value="1"/>
</dbReference>
<feature type="region of interest" description="Disordered" evidence="5">
    <location>
        <begin position="428"/>
        <end position="453"/>
    </location>
</feature>
<dbReference type="SUPFAM" id="SSF103473">
    <property type="entry name" value="MFS general substrate transporter"/>
    <property type="match status" value="1"/>
</dbReference>
<dbReference type="PROSITE" id="PS50850">
    <property type="entry name" value="MFS"/>
    <property type="match status" value="1"/>
</dbReference>
<dbReference type="InterPro" id="IPR020846">
    <property type="entry name" value="MFS_dom"/>
</dbReference>
<evidence type="ECO:0000256" key="4">
    <source>
        <dbReference type="ARBA" id="ARBA00023136"/>
    </source>
</evidence>
<feature type="transmembrane region" description="Helical" evidence="6">
    <location>
        <begin position="327"/>
        <end position="352"/>
    </location>
</feature>
<evidence type="ECO:0000256" key="1">
    <source>
        <dbReference type="ARBA" id="ARBA00004651"/>
    </source>
</evidence>
<keyword evidence="2 6" id="KW-0812">Transmembrane</keyword>
<feature type="transmembrane region" description="Helical" evidence="6">
    <location>
        <begin position="301"/>
        <end position="321"/>
    </location>
</feature>
<feature type="transmembrane region" description="Helical" evidence="6">
    <location>
        <begin position="6"/>
        <end position="26"/>
    </location>
</feature>
<evidence type="ECO:0000256" key="3">
    <source>
        <dbReference type="ARBA" id="ARBA00022989"/>
    </source>
</evidence>
<protein>
    <submittedName>
        <fullName evidence="8">MFS transporter</fullName>
    </submittedName>
</protein>
<sequence>MDRPHGAGRAWLMTVLLMAAMALTFWDKAVLGLAAVPIMKELGLSNAAYGAASSSFYLLFSVAAVLVGLMTDRVRSRWVFVVLALLWAVAQGSVLLAGTVAGLFASRVMIGAAEGPANPLAVHTVHGWFPPERRSLPTALTQIASGIGALTSAPVLTWVIVEHGWRWGFLTTALLSACWAVLYAVFGKDRPAEPVPERVPAPVTEAASAEGVPVAAGEGATYRRILLSRTFAGAVAMTFAAAWCLAVVLAWLVPYFVKVVGYDAQAAGNMIIPPNLVSIAAILALGAASGRLLNRGVPDRLPLGVLTGATVAAGGLCALLVPHLGTGAALLCGVSLAAGLPMVAMTSAFNAVGRICPPGRRGAVMGTLNGLYSLGSVGGPYAMGLILDAAPDAATGYGRGFTITGLIVVAGGVCAALCVDPGGDRARLTGTGPGRTREHPAGPPSRPLNQTGV</sequence>
<feature type="transmembrane region" description="Helical" evidence="6">
    <location>
        <begin position="167"/>
        <end position="186"/>
    </location>
</feature>